<organism evidence="2 3">
    <name type="scientific">Sporolactobacillus putidus</name>
    <dbReference type="NCBI Taxonomy" id="492735"/>
    <lineage>
        <taxon>Bacteria</taxon>
        <taxon>Bacillati</taxon>
        <taxon>Bacillota</taxon>
        <taxon>Bacilli</taxon>
        <taxon>Bacillales</taxon>
        <taxon>Sporolactobacillaceae</taxon>
        <taxon>Sporolactobacillus</taxon>
    </lineage>
</organism>
<dbReference type="Pfam" id="PF13343">
    <property type="entry name" value="SBP_bac_6"/>
    <property type="match status" value="1"/>
</dbReference>
<name>A0A917S0K0_9BACL</name>
<dbReference type="GO" id="GO:0015888">
    <property type="term" value="P:thiamine transport"/>
    <property type="evidence" value="ECO:0007669"/>
    <property type="project" value="TreeGrafter"/>
</dbReference>
<sequence length="362" mass="39111">MKMNRFVAIILTGIMILGVLSACGSGSSASGSSNQSISEITKAAKKEGAVTSVGMPDSWADWADTWKGITSEYGMKHTDTDMSSAEELAKFQAGKSSGSADIGDVGLNFASLAKQKGLTAPYKTSYWNSIPSWAKDKDGYYAVSYTGSIAFMTDTKNVKNPPKTWADLLNGNYKISIGDVTKAAMSQMIVLAAAEANGGNPGNIQPGLDFFKKIAQQGRLSMTDASIPNLEKGEIDVAIIWDFLGLGYRDQIDKNRFAVSIPTDKSLMFGYSTVINKNAAHPNAAKLAREYILSDKGQINLAKGYARPIRSDVKIPANIKAKLLPESEYKNVVPLKDISVWDKTAQTLPQLWQQEVLANAKQ</sequence>
<evidence type="ECO:0000256" key="1">
    <source>
        <dbReference type="ARBA" id="ARBA00022729"/>
    </source>
</evidence>
<comment type="caution">
    <text evidence="2">The sequence shown here is derived from an EMBL/GenBank/DDBJ whole genome shotgun (WGS) entry which is preliminary data.</text>
</comment>
<dbReference type="PANTHER" id="PTHR30006:SF2">
    <property type="entry name" value="ABC TRANSPORTER SUBSTRATE-BINDING PROTEIN"/>
    <property type="match status" value="1"/>
</dbReference>
<dbReference type="PANTHER" id="PTHR30006">
    <property type="entry name" value="THIAMINE-BINDING PERIPLASMIC PROTEIN-RELATED"/>
    <property type="match status" value="1"/>
</dbReference>
<dbReference type="SUPFAM" id="SSF53850">
    <property type="entry name" value="Periplasmic binding protein-like II"/>
    <property type="match status" value="1"/>
</dbReference>
<dbReference type="Gene3D" id="3.40.190.10">
    <property type="entry name" value="Periplasmic binding protein-like II"/>
    <property type="match status" value="2"/>
</dbReference>
<keyword evidence="1" id="KW-0732">Signal</keyword>
<dbReference type="GO" id="GO:0030288">
    <property type="term" value="C:outer membrane-bounded periplasmic space"/>
    <property type="evidence" value="ECO:0007669"/>
    <property type="project" value="TreeGrafter"/>
</dbReference>
<dbReference type="EMBL" id="BMOK01000004">
    <property type="protein sequence ID" value="GGL49014.1"/>
    <property type="molecule type" value="Genomic_DNA"/>
</dbReference>
<keyword evidence="3" id="KW-1185">Reference proteome</keyword>
<evidence type="ECO:0000313" key="2">
    <source>
        <dbReference type="EMBL" id="GGL49014.1"/>
    </source>
</evidence>
<reference evidence="2" key="2">
    <citation type="submission" date="2020-09" db="EMBL/GenBank/DDBJ databases">
        <authorList>
            <person name="Sun Q."/>
            <person name="Ohkuma M."/>
        </authorList>
    </citation>
    <scope>NUCLEOTIDE SEQUENCE</scope>
    <source>
        <strain evidence="2">JCM 15325</strain>
    </source>
</reference>
<protein>
    <submittedName>
        <fullName evidence="2">ABC transporter substrate-binding protein</fullName>
    </submittedName>
</protein>
<dbReference type="GO" id="GO:0030976">
    <property type="term" value="F:thiamine pyrophosphate binding"/>
    <property type="evidence" value="ECO:0007669"/>
    <property type="project" value="TreeGrafter"/>
</dbReference>
<proteinExistence type="predicted"/>
<dbReference type="RefSeq" id="WP_188802135.1">
    <property type="nucleotide sequence ID" value="NZ_BMOK01000004.1"/>
</dbReference>
<dbReference type="PROSITE" id="PS51257">
    <property type="entry name" value="PROKAR_LIPOPROTEIN"/>
    <property type="match status" value="1"/>
</dbReference>
<dbReference type="Proteomes" id="UP000654670">
    <property type="component" value="Unassembled WGS sequence"/>
</dbReference>
<accession>A0A917S0K0</accession>
<dbReference type="GO" id="GO:0030975">
    <property type="term" value="F:thiamine binding"/>
    <property type="evidence" value="ECO:0007669"/>
    <property type="project" value="TreeGrafter"/>
</dbReference>
<reference evidence="2" key="1">
    <citation type="journal article" date="2014" name="Int. J. Syst. Evol. Microbiol.">
        <title>Complete genome sequence of Corynebacterium casei LMG S-19264T (=DSM 44701T), isolated from a smear-ripened cheese.</title>
        <authorList>
            <consortium name="US DOE Joint Genome Institute (JGI-PGF)"/>
            <person name="Walter F."/>
            <person name="Albersmeier A."/>
            <person name="Kalinowski J."/>
            <person name="Ruckert C."/>
        </authorList>
    </citation>
    <scope>NUCLEOTIDE SEQUENCE</scope>
    <source>
        <strain evidence="2">JCM 15325</strain>
    </source>
</reference>
<dbReference type="AlphaFoldDB" id="A0A917S0K0"/>
<gene>
    <name evidence="2" type="ORF">GCM10007968_11450</name>
</gene>
<evidence type="ECO:0000313" key="3">
    <source>
        <dbReference type="Proteomes" id="UP000654670"/>
    </source>
</evidence>